<feature type="region of interest" description="Disordered" evidence="1">
    <location>
        <begin position="84"/>
        <end position="118"/>
    </location>
</feature>
<feature type="transmembrane region" description="Helical" evidence="2">
    <location>
        <begin position="38"/>
        <end position="71"/>
    </location>
</feature>
<comment type="caution">
    <text evidence="3">The sequence shown here is derived from an EMBL/GenBank/DDBJ whole genome shotgun (WGS) entry which is preliminary data.</text>
</comment>
<reference evidence="3 5" key="1">
    <citation type="submission" date="2019-07" db="EMBL/GenBank/DDBJ databases">
        <title>Whole genome shotgun sequence of Halomonas pacifica NBRC 102220.</title>
        <authorList>
            <person name="Hosoyama A."/>
            <person name="Uohara A."/>
            <person name="Ohji S."/>
            <person name="Ichikawa N."/>
        </authorList>
    </citation>
    <scope>NUCLEOTIDE SEQUENCE [LARGE SCALE GENOMIC DNA]</scope>
    <source>
        <strain evidence="3 5">NBRC 102220</strain>
    </source>
</reference>
<dbReference type="RefSeq" id="WP_146804064.1">
    <property type="nucleotide sequence ID" value="NZ_BJUK01000046.1"/>
</dbReference>
<accession>A0A510XBB2</accession>
<sequence>MSDPHDPRHNPAWQAARQWQARARQTRPQGLLGTLKLLLLWVLFGVMMVVALVLGLVFLLLGWALMPLLRYRLKKRMEQMRADQAQDVGGDYHASPGRHETLEGHYEVKSDEHDEPRR</sequence>
<evidence type="ECO:0000313" key="3">
    <source>
        <dbReference type="EMBL" id="GEK48734.1"/>
    </source>
</evidence>
<proteinExistence type="predicted"/>
<keyword evidence="5" id="KW-1185">Reference proteome</keyword>
<dbReference type="Proteomes" id="UP000321275">
    <property type="component" value="Unassembled WGS sequence"/>
</dbReference>
<name>A0A510XBB2_9GAMM</name>
<reference evidence="4 6" key="2">
    <citation type="submission" date="2020-12" db="EMBL/GenBank/DDBJ databases">
        <title>Draft genome sequence of Halomonas pacifica strain CARE-V15.</title>
        <authorList>
            <person name="Vignesh N."/>
            <person name="Thabitha A."/>
            <person name="Saravanan R."/>
            <person name="Manigandan V."/>
        </authorList>
    </citation>
    <scope>NUCLEOTIDE SEQUENCE [LARGE SCALE GENOMIC DNA]</scope>
    <source>
        <strain evidence="4 6">CARE-V15</strain>
    </source>
</reference>
<evidence type="ECO:0000313" key="4">
    <source>
        <dbReference type="EMBL" id="MBH8581892.1"/>
    </source>
</evidence>
<evidence type="ECO:0000313" key="6">
    <source>
        <dbReference type="Proteomes" id="UP000651738"/>
    </source>
</evidence>
<dbReference type="EMBL" id="BJUK01000046">
    <property type="protein sequence ID" value="GEK48734.1"/>
    <property type="molecule type" value="Genomic_DNA"/>
</dbReference>
<keyword evidence="2" id="KW-0812">Transmembrane</keyword>
<dbReference type="Proteomes" id="UP000651738">
    <property type="component" value="Unassembled WGS sequence"/>
</dbReference>
<evidence type="ECO:0000256" key="2">
    <source>
        <dbReference type="SAM" id="Phobius"/>
    </source>
</evidence>
<feature type="compositionally biased region" description="Basic and acidic residues" evidence="1">
    <location>
        <begin position="97"/>
        <end position="118"/>
    </location>
</feature>
<protein>
    <submittedName>
        <fullName evidence="3">Uncharacterized protein</fullName>
    </submittedName>
</protein>
<dbReference type="AlphaFoldDB" id="A0A510XBB2"/>
<evidence type="ECO:0000313" key="5">
    <source>
        <dbReference type="Proteomes" id="UP000321275"/>
    </source>
</evidence>
<evidence type="ECO:0000256" key="1">
    <source>
        <dbReference type="SAM" id="MobiDB-lite"/>
    </source>
</evidence>
<keyword evidence="2" id="KW-1133">Transmembrane helix</keyword>
<gene>
    <name evidence="3" type="ORF">HPA02_30170</name>
    <name evidence="4" type="ORF">I7V36_17455</name>
</gene>
<keyword evidence="2" id="KW-0472">Membrane</keyword>
<organism evidence="3 5">
    <name type="scientific">Bisbaumannia pacifica</name>
    <dbReference type="NCBI Taxonomy" id="77098"/>
    <lineage>
        <taxon>Bacteria</taxon>
        <taxon>Pseudomonadati</taxon>
        <taxon>Pseudomonadota</taxon>
        <taxon>Gammaproteobacteria</taxon>
        <taxon>Oceanospirillales</taxon>
        <taxon>Halomonadaceae</taxon>
        <taxon>Bisbaumannia</taxon>
    </lineage>
</organism>
<dbReference type="OrthoDB" id="6183064at2"/>
<dbReference type="EMBL" id="JAEDAF010000024">
    <property type="protein sequence ID" value="MBH8581892.1"/>
    <property type="molecule type" value="Genomic_DNA"/>
</dbReference>